<gene>
    <name evidence="2" type="ORF">SUNI508_01761</name>
</gene>
<dbReference type="PANTHER" id="PTHR24096:SF267">
    <property type="entry name" value="MALONATE--COA LIGASE ACSF3, MITOCHONDRIAL"/>
    <property type="match status" value="1"/>
</dbReference>
<dbReference type="Gene3D" id="3.40.50.12780">
    <property type="entry name" value="N-terminal domain of ligase-like"/>
    <property type="match status" value="1"/>
</dbReference>
<dbReference type="Pfam" id="PF00975">
    <property type="entry name" value="Thioesterase"/>
    <property type="match status" value="1"/>
</dbReference>
<dbReference type="InterPro" id="IPR036736">
    <property type="entry name" value="ACP-like_sf"/>
</dbReference>
<accession>A0ABR2UNX4</accession>
<dbReference type="PROSITE" id="PS50075">
    <property type="entry name" value="CARRIER"/>
    <property type="match status" value="1"/>
</dbReference>
<dbReference type="InterPro" id="IPR009081">
    <property type="entry name" value="PP-bd_ACP"/>
</dbReference>
<dbReference type="InterPro" id="IPR045851">
    <property type="entry name" value="AMP-bd_C_sf"/>
</dbReference>
<dbReference type="InterPro" id="IPR042099">
    <property type="entry name" value="ANL_N_sf"/>
</dbReference>
<keyword evidence="3" id="KW-1185">Reference proteome</keyword>
<feature type="domain" description="Carrier" evidence="1">
    <location>
        <begin position="620"/>
        <end position="699"/>
    </location>
</feature>
<dbReference type="Pfam" id="PF00501">
    <property type="entry name" value="AMP-binding"/>
    <property type="match status" value="1"/>
</dbReference>
<evidence type="ECO:0000259" key="1">
    <source>
        <dbReference type="PROSITE" id="PS50075"/>
    </source>
</evidence>
<dbReference type="PANTHER" id="PTHR24096">
    <property type="entry name" value="LONG-CHAIN-FATTY-ACID--COA LIGASE"/>
    <property type="match status" value="1"/>
</dbReference>
<dbReference type="Gene3D" id="3.40.50.1820">
    <property type="entry name" value="alpha/beta hydrolase"/>
    <property type="match status" value="1"/>
</dbReference>
<dbReference type="PROSITE" id="PS00455">
    <property type="entry name" value="AMP_BINDING"/>
    <property type="match status" value="1"/>
</dbReference>
<dbReference type="SUPFAM" id="SSF47336">
    <property type="entry name" value="ACP-like"/>
    <property type="match status" value="1"/>
</dbReference>
<proteinExistence type="predicted"/>
<evidence type="ECO:0000313" key="2">
    <source>
        <dbReference type="EMBL" id="KAK9416344.1"/>
    </source>
</evidence>
<dbReference type="EMBL" id="JARVKF010000407">
    <property type="protein sequence ID" value="KAK9416344.1"/>
    <property type="molecule type" value="Genomic_DNA"/>
</dbReference>
<dbReference type="InterPro" id="IPR001031">
    <property type="entry name" value="Thioesterase"/>
</dbReference>
<dbReference type="InterPro" id="IPR020845">
    <property type="entry name" value="AMP-binding_CS"/>
</dbReference>
<evidence type="ECO:0000313" key="3">
    <source>
        <dbReference type="Proteomes" id="UP001408356"/>
    </source>
</evidence>
<dbReference type="InterPro" id="IPR000873">
    <property type="entry name" value="AMP-dep_synth/lig_dom"/>
</dbReference>
<dbReference type="InterPro" id="IPR029058">
    <property type="entry name" value="AB_hydrolase_fold"/>
</dbReference>
<dbReference type="SUPFAM" id="SSF53474">
    <property type="entry name" value="alpha/beta-Hydrolases"/>
    <property type="match status" value="1"/>
</dbReference>
<dbReference type="Proteomes" id="UP001408356">
    <property type="component" value="Unassembled WGS sequence"/>
</dbReference>
<comment type="caution">
    <text evidence="2">The sequence shown here is derived from an EMBL/GenBank/DDBJ whole genome shotgun (WGS) entry which is preliminary data.</text>
</comment>
<sequence length="982" mass="109409">MEATSELWSIRLRANEAPDPWKSEHVPLLPSDGLQRDPRVRAYPFWRTPLICINSMAIHPLIDLLRNAAAAAPAKELVFHEETTTSSITYSELSNKASECGKILKNRLGVSPGQIILLHLNTQASYVVWFWSIIAAGAIPVVSTPLSADAATRDRHLKHLKKMLANPLVLTTNILKGDLGLFHDLGIASIEELTIIGESISGHVAFGGKGGIQEYTQANDVAFMMLTSGSTGGAKAVEMTHDQVFSALEGKSQTLETNLDDVFLNWIGFDHVACVTEAHLHAMYICAKQVHMDSKIPVQSPMLWLNHLAAHSVSITFAPNFFLAAVVKLAGQSTHLEADLSSLRYVVSGGEANVTSTAIAFNNIAKKLGAKHNVVCPAFGMTETCAGSIYNLDFPGIETRAGLEFCSVGQSTKSIEWQIVDDNGSMCASYHKGALQLRGAAVFRSYYNDTENTEGSFVRGGWFKTGDIGYMDTDNNLILVGRSKDSIILNGVNYFSHELEAAVEEAAADHLIPTYTAAFPVWSKPNNTEEIVVTFVPSREPYTDEHLSAMLDRIGTTTFLHCSMKPRAIVPLSRDLIHKSSLGKLSRSSIKRAFENGQLDQQDQEVKKRISDYRRRMREPPETNVEKILAEAFADEFTLDVQSVGINASLVEMGIDSVRLLRFKSRLQEKLGLKQEIPVGVLLTNPTIRGLAQVLTSENRAQTYDPVIVLQSGKSQAAPIWFIHPGLGEVLVFLNISRYFSDREVYALRAPGFNPGERMFESIDEMTDLYMREIRRHQPSGPYVLIGYSFGSMIAFETSKKLEAVGQNVFMGSLNGPPHIKWRMVQIDWCELFLNLSYFLGFLTEEEAVEKSKEFRQAKYTKKEILEKILCMVSPEKLAELDLNEEKLVHWADISSQLQGLAHNYDPKGKVQHIDVFYANPLLAVGQDKQKWLREHLHAWNDFSQEDVRFHDSPGAHYTMLDPDHVFVMQKVVRAALRARGI</sequence>
<reference evidence="2 3" key="1">
    <citation type="journal article" date="2024" name="J. Plant Pathol.">
        <title>Sequence and assembly of the genome of Seiridium unicorne, isolate CBS 538.82, causal agent of cypress canker disease.</title>
        <authorList>
            <person name="Scali E."/>
            <person name="Rocca G.D."/>
            <person name="Danti R."/>
            <person name="Garbelotto M."/>
            <person name="Barberini S."/>
            <person name="Baroncelli R."/>
            <person name="Emiliani G."/>
        </authorList>
    </citation>
    <scope>NUCLEOTIDE SEQUENCE [LARGE SCALE GENOMIC DNA]</scope>
    <source>
        <strain evidence="2 3">BM-138-508</strain>
    </source>
</reference>
<name>A0ABR2UNX4_9PEZI</name>
<dbReference type="Gene3D" id="1.10.1200.10">
    <property type="entry name" value="ACP-like"/>
    <property type="match status" value="1"/>
</dbReference>
<dbReference type="SUPFAM" id="SSF56801">
    <property type="entry name" value="Acetyl-CoA synthetase-like"/>
    <property type="match status" value="1"/>
</dbReference>
<protein>
    <recommendedName>
        <fullName evidence="1">Carrier domain-containing protein</fullName>
    </recommendedName>
</protein>
<organism evidence="2 3">
    <name type="scientific">Seiridium unicorne</name>
    <dbReference type="NCBI Taxonomy" id="138068"/>
    <lineage>
        <taxon>Eukaryota</taxon>
        <taxon>Fungi</taxon>
        <taxon>Dikarya</taxon>
        <taxon>Ascomycota</taxon>
        <taxon>Pezizomycotina</taxon>
        <taxon>Sordariomycetes</taxon>
        <taxon>Xylariomycetidae</taxon>
        <taxon>Amphisphaeriales</taxon>
        <taxon>Sporocadaceae</taxon>
        <taxon>Seiridium</taxon>
    </lineage>
</organism>
<dbReference type="Gene3D" id="3.30.300.30">
    <property type="match status" value="1"/>
</dbReference>
<dbReference type="Pfam" id="PF00550">
    <property type="entry name" value="PP-binding"/>
    <property type="match status" value="1"/>
</dbReference>